<name>Q4RD89_TETNG</name>
<accession>Q4RD89</accession>
<dbReference type="KEGG" id="tng:GSTEN00037981G001"/>
<dbReference type="AlphaFoldDB" id="Q4RD89"/>
<protein>
    <submittedName>
        <fullName evidence="1">(spotted green pufferfish) hypothetical protein</fullName>
    </submittedName>
</protein>
<feature type="non-terminal residue" evidence="1">
    <location>
        <position position="29"/>
    </location>
</feature>
<evidence type="ECO:0000313" key="1">
    <source>
        <dbReference type="EMBL" id="CAG13643.1"/>
    </source>
</evidence>
<sequence length="29" mass="3336">PSRRFKRVVETIQSQLLSTHDQPGVQQLS</sequence>
<organism evidence="1">
    <name type="scientific">Tetraodon nigroviridis</name>
    <name type="common">Spotted green pufferfish</name>
    <name type="synonym">Chelonodon nigroviridis</name>
    <dbReference type="NCBI Taxonomy" id="99883"/>
    <lineage>
        <taxon>Eukaryota</taxon>
        <taxon>Metazoa</taxon>
        <taxon>Chordata</taxon>
        <taxon>Craniata</taxon>
        <taxon>Vertebrata</taxon>
        <taxon>Euteleostomi</taxon>
        <taxon>Actinopterygii</taxon>
        <taxon>Neopterygii</taxon>
        <taxon>Teleostei</taxon>
        <taxon>Neoteleostei</taxon>
        <taxon>Acanthomorphata</taxon>
        <taxon>Eupercaria</taxon>
        <taxon>Tetraodontiformes</taxon>
        <taxon>Tetradontoidea</taxon>
        <taxon>Tetraodontidae</taxon>
        <taxon>Tetraodon</taxon>
    </lineage>
</organism>
<dbReference type="EMBL" id="CAAE01017125">
    <property type="protein sequence ID" value="CAG13643.1"/>
    <property type="molecule type" value="Genomic_DNA"/>
</dbReference>
<dbReference type="HOGENOM" id="CLU_000288_156_2_1"/>
<proteinExistence type="predicted"/>
<reference evidence="1" key="2">
    <citation type="submission" date="2004-02" db="EMBL/GenBank/DDBJ databases">
        <authorList>
            <consortium name="Genoscope"/>
            <consortium name="Whitehead Institute Centre for Genome Research"/>
        </authorList>
    </citation>
    <scope>NUCLEOTIDE SEQUENCE</scope>
</reference>
<comment type="caution">
    <text evidence="1">The sequence shown here is derived from an EMBL/GenBank/DDBJ whole genome shotgun (WGS) entry which is preliminary data.</text>
</comment>
<feature type="non-terminal residue" evidence="1">
    <location>
        <position position="1"/>
    </location>
</feature>
<gene>
    <name evidence="1" type="ORF">GSTENG00037981001</name>
</gene>
<reference evidence="1" key="1">
    <citation type="journal article" date="2004" name="Nature">
        <title>Genome duplication in the teleost fish Tetraodon nigroviridis reveals the early vertebrate proto-karyotype.</title>
        <authorList>
            <person name="Jaillon O."/>
            <person name="Aury J.-M."/>
            <person name="Brunet F."/>
            <person name="Petit J.-L."/>
            <person name="Stange-Thomann N."/>
            <person name="Mauceli E."/>
            <person name="Bouneau L."/>
            <person name="Fischer C."/>
            <person name="Ozouf-Costaz C."/>
            <person name="Bernot A."/>
            <person name="Nicaud S."/>
            <person name="Jaffe D."/>
            <person name="Fisher S."/>
            <person name="Lutfalla G."/>
            <person name="Dossat C."/>
            <person name="Segurens B."/>
            <person name="Dasilva C."/>
            <person name="Salanoubat M."/>
            <person name="Levy M."/>
            <person name="Boudet N."/>
            <person name="Castellano S."/>
            <person name="Anthouard V."/>
            <person name="Jubin C."/>
            <person name="Castelli V."/>
            <person name="Katinka M."/>
            <person name="Vacherie B."/>
            <person name="Biemont C."/>
            <person name="Skalli Z."/>
            <person name="Cattolico L."/>
            <person name="Poulain J."/>
            <person name="De Berardinis V."/>
            <person name="Cruaud C."/>
            <person name="Duprat S."/>
            <person name="Brottier P."/>
            <person name="Coutanceau J.-P."/>
            <person name="Gouzy J."/>
            <person name="Parra G."/>
            <person name="Lardier G."/>
            <person name="Chapple C."/>
            <person name="McKernan K.J."/>
            <person name="McEwan P."/>
            <person name="Bosak S."/>
            <person name="Kellis M."/>
            <person name="Volff J.-N."/>
            <person name="Guigo R."/>
            <person name="Zody M.C."/>
            <person name="Mesirov J."/>
            <person name="Lindblad-Toh K."/>
            <person name="Birren B."/>
            <person name="Nusbaum C."/>
            <person name="Kahn D."/>
            <person name="Robinson-Rechavi M."/>
            <person name="Laudet V."/>
            <person name="Schachter V."/>
            <person name="Quetier F."/>
            <person name="Saurin W."/>
            <person name="Scarpelli C."/>
            <person name="Wincker P."/>
            <person name="Lander E.S."/>
            <person name="Weissenbach J."/>
            <person name="Roest Crollius H."/>
        </authorList>
    </citation>
    <scope>NUCLEOTIDE SEQUENCE [LARGE SCALE GENOMIC DNA]</scope>
</reference>